<evidence type="ECO:0000256" key="2">
    <source>
        <dbReference type="ARBA" id="ARBA00022692"/>
    </source>
</evidence>
<dbReference type="PANTHER" id="PTHR39344:SF1">
    <property type="entry name" value="UPF0182 PROTEIN SLL1060"/>
    <property type="match status" value="1"/>
</dbReference>
<keyword evidence="2 5" id="KW-0812">Transmembrane</keyword>
<gene>
    <name evidence="6" type="ORF">LCGC14_1677070</name>
</gene>
<dbReference type="AlphaFoldDB" id="A0A0F9IC37"/>
<reference evidence="6" key="1">
    <citation type="journal article" date="2015" name="Nature">
        <title>Complex archaea that bridge the gap between prokaryotes and eukaryotes.</title>
        <authorList>
            <person name="Spang A."/>
            <person name="Saw J.H."/>
            <person name="Jorgensen S.L."/>
            <person name="Zaremba-Niedzwiedzka K."/>
            <person name="Martijn J."/>
            <person name="Lind A.E."/>
            <person name="van Eijk R."/>
            <person name="Schleper C."/>
            <person name="Guy L."/>
            <person name="Ettema T.J."/>
        </authorList>
    </citation>
    <scope>NUCLEOTIDE SEQUENCE</scope>
</reference>
<keyword evidence="1" id="KW-1003">Cell membrane</keyword>
<protein>
    <submittedName>
        <fullName evidence="6">Uncharacterized protein</fullName>
    </submittedName>
</protein>
<feature type="transmembrane region" description="Helical" evidence="5">
    <location>
        <begin position="301"/>
        <end position="324"/>
    </location>
</feature>
<comment type="caution">
    <text evidence="6">The sequence shown here is derived from an EMBL/GenBank/DDBJ whole genome shotgun (WGS) entry which is preliminary data.</text>
</comment>
<dbReference type="Pfam" id="PF03699">
    <property type="entry name" value="UPF0182"/>
    <property type="match status" value="1"/>
</dbReference>
<dbReference type="InterPro" id="IPR005372">
    <property type="entry name" value="UPF0182"/>
</dbReference>
<accession>A0A0F9IC37</accession>
<evidence type="ECO:0000313" key="6">
    <source>
        <dbReference type="EMBL" id="KKM17309.1"/>
    </source>
</evidence>
<evidence type="ECO:0000256" key="1">
    <source>
        <dbReference type="ARBA" id="ARBA00022475"/>
    </source>
</evidence>
<sequence>MAKKSCEKHDKFNYYCEDCQEANRKYEIQEKVKLLERGEVPRDYEPRKPPLRKLFQSALFKKRPKVKKYLKFIIPIIVIVVTLLSIFWIWPAWFGPINLNAQLYRAKAGGLNYFDFYFLNFWSINFLFNKTALLGALIGCVIMSIPPNQNLLTIIGTRLRFGKPSRIKALIFWWTGGFVMFYFIGMALDFNGQFSWVLYLYEKGQISLTPLTFFSEAFEVLINQNNVNIQFIFVYTRLYLPLIYFILGIIIFRMSLNIVSNYYLKRNDYMIGANALVIGGCASGMIFFTLPAFALNGVQLLQMWSVLLAFLILLGLGLSLYIYGRIKVAKNPRNSIISNRQKIRLGIVVGAFIVLITMPLLFSIGPLITLSNTSVYSNYEWNRKIQREISWTRITAGLDMFEERSIENFTLSSQAENDTQMISRIRQFDQDFAVQSLAAKIGTTFEGLADSDIVYINGKEYWVAPKTIRLSQFAGDSVATHTELYDHVEGFLALDTFTGELVNITSTFNVSDDYPIFFGESESPRYIQQQETSGSLGAFDNSILLDTDWKGGIENNKYEYEGAPDGALKGLEAFWYTAGLDLWGYVFEGGTKNYLINRNVKNRVRNILLPQLSIDNDPYLVFDGNNEKIYYAVSIFTSINIGTYARAPILRFLGISLVDVKNGNMEFYKNPSLVEDASDPTYSLWKYYMNIYDWKTMNSPETAWLKNQLRYPETLFELQLAANYIYHVEDLKTWKRGDDFHERPENGDLFYIETNLGYGIEYVGLDLVEYRGAEAKTLAGMYVIRHGDNFGKAIFYHTRNSTENLIGPKTARDTYQTEATQEISLIAGARSGNTLLYPLGGSVYYYIPTYSTVGGLQQLKLAGFVNAFSRNVGYGNEAFDAYNELENFGPRAFTLMSSADSPDIDGSFILNWTESQFAESYSVYRNNSL</sequence>
<evidence type="ECO:0000256" key="3">
    <source>
        <dbReference type="ARBA" id="ARBA00022989"/>
    </source>
</evidence>
<feature type="transmembrane region" description="Helical" evidence="5">
    <location>
        <begin position="69"/>
        <end position="90"/>
    </location>
</feature>
<proteinExistence type="predicted"/>
<dbReference type="GO" id="GO:0005576">
    <property type="term" value="C:extracellular region"/>
    <property type="evidence" value="ECO:0007669"/>
    <property type="project" value="TreeGrafter"/>
</dbReference>
<feature type="non-terminal residue" evidence="6">
    <location>
        <position position="929"/>
    </location>
</feature>
<feature type="transmembrane region" description="Helical" evidence="5">
    <location>
        <begin position="121"/>
        <end position="146"/>
    </location>
</feature>
<dbReference type="GO" id="GO:0016020">
    <property type="term" value="C:membrane"/>
    <property type="evidence" value="ECO:0007669"/>
    <property type="project" value="InterPro"/>
</dbReference>
<feature type="transmembrane region" description="Helical" evidence="5">
    <location>
        <begin position="345"/>
        <end position="368"/>
    </location>
</feature>
<dbReference type="EMBL" id="LAZR01014483">
    <property type="protein sequence ID" value="KKM17309.1"/>
    <property type="molecule type" value="Genomic_DNA"/>
</dbReference>
<organism evidence="6">
    <name type="scientific">marine sediment metagenome</name>
    <dbReference type="NCBI Taxonomy" id="412755"/>
    <lineage>
        <taxon>unclassified sequences</taxon>
        <taxon>metagenomes</taxon>
        <taxon>ecological metagenomes</taxon>
    </lineage>
</organism>
<feature type="transmembrane region" description="Helical" evidence="5">
    <location>
        <begin position="271"/>
        <end position="295"/>
    </location>
</feature>
<evidence type="ECO:0000256" key="4">
    <source>
        <dbReference type="ARBA" id="ARBA00023136"/>
    </source>
</evidence>
<dbReference type="PANTHER" id="PTHR39344">
    <property type="entry name" value="UPF0182 PROTEIN SLL1060"/>
    <property type="match status" value="1"/>
</dbReference>
<keyword evidence="3 5" id="KW-1133">Transmembrane helix</keyword>
<feature type="transmembrane region" description="Helical" evidence="5">
    <location>
        <begin position="167"/>
        <end position="188"/>
    </location>
</feature>
<feature type="transmembrane region" description="Helical" evidence="5">
    <location>
        <begin position="238"/>
        <end position="259"/>
    </location>
</feature>
<keyword evidence="4 5" id="KW-0472">Membrane</keyword>
<evidence type="ECO:0000256" key="5">
    <source>
        <dbReference type="SAM" id="Phobius"/>
    </source>
</evidence>
<name>A0A0F9IC37_9ZZZZ</name>